<evidence type="ECO:0000313" key="1">
    <source>
        <dbReference type="EMBL" id="WUG93029.1"/>
    </source>
</evidence>
<gene>
    <name evidence="1" type="ORF">OHB29_08300</name>
</gene>
<proteinExistence type="predicted"/>
<protein>
    <submittedName>
        <fullName evidence="1">Uncharacterized protein</fullName>
    </submittedName>
</protein>
<dbReference type="RefSeq" id="WP_328337397.1">
    <property type="nucleotide sequence ID" value="NZ_CP107906.1"/>
</dbReference>
<dbReference type="EMBL" id="CP107906">
    <property type="protein sequence ID" value="WUG93029.1"/>
    <property type="molecule type" value="Genomic_DNA"/>
</dbReference>
<organism evidence="1 2">
    <name type="scientific">Streptomyces violaceus</name>
    <name type="common">Streptomyces venezuelae</name>
    <dbReference type="NCBI Taxonomy" id="1936"/>
    <lineage>
        <taxon>Bacteria</taxon>
        <taxon>Bacillati</taxon>
        <taxon>Actinomycetota</taxon>
        <taxon>Actinomycetes</taxon>
        <taxon>Kitasatosporales</taxon>
        <taxon>Streptomycetaceae</taxon>
        <taxon>Streptomyces</taxon>
    </lineage>
</organism>
<dbReference type="Proteomes" id="UP001341259">
    <property type="component" value="Chromosome"/>
</dbReference>
<evidence type="ECO:0000313" key="2">
    <source>
        <dbReference type="Proteomes" id="UP001341259"/>
    </source>
</evidence>
<name>A0ABZ1NMR5_STRVL</name>
<accession>A0ABZ1NMR5</accession>
<sequence length="181" mass="18822">MARLTPAQLDGIACIVCADEDGTMIPVGTVDGCQVFAHRPCVDKPAHAGTVLVVGNTSTADALADLTAFACDVADRLRFPVVVAVGRDYRPEDYEGVVLADGWEKSYDSAVLGCTATLADVCTMWANEAYEHPVNTVCGHCGEDDPEAAPVRVEDGWTTSVCPGCVGAAGRLVLPGVLVAV</sequence>
<keyword evidence="2" id="KW-1185">Reference proteome</keyword>
<reference evidence="1 2" key="1">
    <citation type="submission" date="2022-10" db="EMBL/GenBank/DDBJ databases">
        <title>The complete genomes of actinobacterial strains from the NBC collection.</title>
        <authorList>
            <person name="Joergensen T.S."/>
            <person name="Alvarez Arevalo M."/>
            <person name="Sterndorff E.B."/>
            <person name="Faurdal D."/>
            <person name="Vuksanovic O."/>
            <person name="Mourched A.-S."/>
            <person name="Charusanti P."/>
            <person name="Shaw S."/>
            <person name="Blin K."/>
            <person name="Weber T."/>
        </authorList>
    </citation>
    <scope>NUCLEOTIDE SEQUENCE [LARGE SCALE GENOMIC DNA]</scope>
    <source>
        <strain evidence="1 2">NBC_00456</strain>
    </source>
</reference>